<evidence type="ECO:0000313" key="2">
    <source>
        <dbReference type="EMBL" id="MQL72643.1"/>
    </source>
</evidence>
<proteinExistence type="predicted"/>
<accession>A0A843TT81</accession>
<dbReference type="AlphaFoldDB" id="A0A843TT81"/>
<comment type="caution">
    <text evidence="2">The sequence shown here is derived from an EMBL/GenBank/DDBJ whole genome shotgun (WGS) entry which is preliminary data.</text>
</comment>
<dbReference type="Proteomes" id="UP000652761">
    <property type="component" value="Unassembled WGS sequence"/>
</dbReference>
<evidence type="ECO:0000256" key="1">
    <source>
        <dbReference type="SAM" id="MobiDB-lite"/>
    </source>
</evidence>
<protein>
    <submittedName>
        <fullName evidence="2">Uncharacterized protein</fullName>
    </submittedName>
</protein>
<dbReference type="EMBL" id="NMUH01000138">
    <property type="protein sequence ID" value="MQL72643.1"/>
    <property type="molecule type" value="Genomic_DNA"/>
</dbReference>
<evidence type="ECO:0000313" key="3">
    <source>
        <dbReference type="Proteomes" id="UP000652761"/>
    </source>
</evidence>
<gene>
    <name evidence="2" type="ORF">Taro_004986</name>
</gene>
<organism evidence="2 3">
    <name type="scientific">Colocasia esculenta</name>
    <name type="common">Wild taro</name>
    <name type="synonym">Arum esculentum</name>
    <dbReference type="NCBI Taxonomy" id="4460"/>
    <lineage>
        <taxon>Eukaryota</taxon>
        <taxon>Viridiplantae</taxon>
        <taxon>Streptophyta</taxon>
        <taxon>Embryophyta</taxon>
        <taxon>Tracheophyta</taxon>
        <taxon>Spermatophyta</taxon>
        <taxon>Magnoliopsida</taxon>
        <taxon>Liliopsida</taxon>
        <taxon>Araceae</taxon>
        <taxon>Aroideae</taxon>
        <taxon>Colocasieae</taxon>
        <taxon>Colocasia</taxon>
    </lineage>
</organism>
<feature type="region of interest" description="Disordered" evidence="1">
    <location>
        <begin position="81"/>
        <end position="116"/>
    </location>
</feature>
<reference evidence="2" key="1">
    <citation type="submission" date="2017-07" db="EMBL/GenBank/DDBJ databases">
        <title>Taro Niue Genome Assembly and Annotation.</title>
        <authorList>
            <person name="Atibalentja N."/>
            <person name="Keating K."/>
            <person name="Fields C.J."/>
        </authorList>
    </citation>
    <scope>NUCLEOTIDE SEQUENCE</scope>
    <source>
        <strain evidence="2">Niue_2</strain>
        <tissue evidence="2">Leaf</tissue>
    </source>
</reference>
<name>A0A843TT81_COLES</name>
<keyword evidence="3" id="KW-1185">Reference proteome</keyword>
<sequence>MDTRQPHTRGQHSTTFEVPFYSINLEFHLSFINPLQHLLFPTDHGQHPRHLLIGQAVLSLSDAQGEPPDAAAAGHCGGFRQAALVPPGRPRRAPRSAQVTRGREEASVPHQKAPVP</sequence>